<dbReference type="EMBL" id="CP002582">
    <property type="protein sequence ID" value="ADZ84247.1"/>
    <property type="molecule type" value="Genomic_DNA"/>
</dbReference>
<dbReference type="GO" id="GO:0005737">
    <property type="term" value="C:cytoplasm"/>
    <property type="evidence" value="ECO:0007669"/>
    <property type="project" value="TreeGrafter"/>
</dbReference>
<keyword evidence="3" id="KW-1185">Reference proteome</keyword>
<dbReference type="Proteomes" id="UP000008467">
    <property type="component" value="Chromosome"/>
</dbReference>
<dbReference type="CDD" id="cd01335">
    <property type="entry name" value="Radical_SAM"/>
    <property type="match status" value="1"/>
</dbReference>
<dbReference type="InterPro" id="IPR023995">
    <property type="entry name" value="HemZ"/>
</dbReference>
<dbReference type="SMART" id="SM00729">
    <property type="entry name" value="Elp3"/>
    <property type="match status" value="1"/>
</dbReference>
<dbReference type="AlphaFoldDB" id="F2JHK8"/>
<dbReference type="Pfam" id="PF04055">
    <property type="entry name" value="Radical_SAM"/>
    <property type="match status" value="1"/>
</dbReference>
<dbReference type="SFLD" id="SFLDG01082">
    <property type="entry name" value="B12-binding_domain_containing"/>
    <property type="match status" value="1"/>
</dbReference>
<evidence type="ECO:0000313" key="3">
    <source>
        <dbReference type="Proteomes" id="UP000008467"/>
    </source>
</evidence>
<dbReference type="GO" id="GO:0051539">
    <property type="term" value="F:4 iron, 4 sulfur cluster binding"/>
    <property type="evidence" value="ECO:0007669"/>
    <property type="project" value="TreeGrafter"/>
</dbReference>
<sequence>MINLRCEGHDAEYEISNIINLFTPYIQDELQLETHYQKPKVYAKLKDGDLLLNEAIYPVKEIGDPLADKKALKQALKKAVYMTLTDYTNRKMPWGILTGIRPTKLVHELLEEGLNDEVIDAHLKAEYLVSANKRILMREVAKEELAILRQNKPEEISLYIGIPFCPTRCVYCSFTAYSLEKCEAQVEPYLEALFKEITFVAEAKKGVPIRSLYIGGGTPTSLNEDQLLCLLEHVKSSFDLSEVEEYTIEAGRPDTITKDKLRIMKEQGVGRISINPQSMNQKTLDTIGRRHGVEDIKRVFAEARALGHDCINMDMILGLPGETVADVAYTLDELEKLGPENITVHTMAIKRASRLKEELMAGEEAYALTEGEKIQQMLELCEERMARMGLKPYYMYRQKNMLGNFENVGYAAPGTQCVYNIEIMEEKESIIALGAGAITKMVYQNGERIDRIPNVKSLKDYIERIDEMIERKREGFLKYR</sequence>
<dbReference type="PANTHER" id="PTHR13932">
    <property type="entry name" value="COPROPORPHYRINIGEN III OXIDASE"/>
    <property type="match status" value="1"/>
</dbReference>
<dbReference type="InterPro" id="IPR006638">
    <property type="entry name" value="Elp3/MiaA/NifB-like_rSAM"/>
</dbReference>
<dbReference type="STRING" id="642492.Clole_2541"/>
<dbReference type="KEGG" id="cle:Clole_2541"/>
<dbReference type="PROSITE" id="PS51918">
    <property type="entry name" value="RADICAL_SAM"/>
    <property type="match status" value="1"/>
</dbReference>
<proteinExistence type="predicted"/>
<feature type="domain" description="Radical SAM core" evidence="1">
    <location>
        <begin position="150"/>
        <end position="387"/>
    </location>
</feature>
<evidence type="ECO:0000313" key="2">
    <source>
        <dbReference type="EMBL" id="ADZ84247.1"/>
    </source>
</evidence>
<dbReference type="HOGENOM" id="CLU_029256_1_0_9"/>
<dbReference type="NCBIfam" id="TIGR03994">
    <property type="entry name" value="rSAM_HemZ"/>
    <property type="match status" value="1"/>
</dbReference>
<keyword evidence="2" id="KW-0560">Oxidoreductase</keyword>
<dbReference type="InterPro" id="IPR058240">
    <property type="entry name" value="rSAM_sf"/>
</dbReference>
<dbReference type="GO" id="GO:0016491">
    <property type="term" value="F:oxidoreductase activity"/>
    <property type="evidence" value="ECO:0007669"/>
    <property type="project" value="UniProtKB-KW"/>
</dbReference>
<dbReference type="Gene3D" id="3.80.30.20">
    <property type="entry name" value="tm_1862 like domain"/>
    <property type="match status" value="1"/>
</dbReference>
<dbReference type="EC" id="1.3.99.22" evidence="2"/>
<dbReference type="eggNOG" id="COG0635">
    <property type="taxonomic scope" value="Bacteria"/>
</dbReference>
<dbReference type="InterPro" id="IPR007197">
    <property type="entry name" value="rSAM"/>
</dbReference>
<gene>
    <name evidence="2" type="ordered locus">Clole_2541</name>
</gene>
<dbReference type="GO" id="GO:0006779">
    <property type="term" value="P:porphyrin-containing compound biosynthetic process"/>
    <property type="evidence" value="ECO:0007669"/>
    <property type="project" value="TreeGrafter"/>
</dbReference>
<dbReference type="SFLD" id="SFLDS00029">
    <property type="entry name" value="Radical_SAM"/>
    <property type="match status" value="1"/>
</dbReference>
<name>F2JHK8_CELLD</name>
<dbReference type="PANTHER" id="PTHR13932:SF1">
    <property type="entry name" value="OXYGEN-INDEPENDENT COPROPORPHYRINOGEN-III OXIDASE-LIKE PROTEIN HEMZ"/>
    <property type="match status" value="1"/>
</dbReference>
<dbReference type="InterPro" id="IPR034505">
    <property type="entry name" value="Coproporphyrinogen-III_oxidase"/>
</dbReference>
<dbReference type="SFLD" id="SFLDF00310">
    <property type="entry name" value="oxygen-independent_coproporphy"/>
    <property type="match status" value="1"/>
</dbReference>
<dbReference type="SFLD" id="SFLDG01065">
    <property type="entry name" value="anaerobic_coproporphyrinogen-I"/>
    <property type="match status" value="1"/>
</dbReference>
<reference evidence="2 3" key="1">
    <citation type="journal article" date="2011" name="J. Bacteriol.">
        <title>Complete genome sequence of the cellulose-degrading bacterium Cellulosilyticum lentocellum.</title>
        <authorList>
            <consortium name="US DOE Joint Genome Institute"/>
            <person name="Miller D.A."/>
            <person name="Suen G."/>
            <person name="Bruce D."/>
            <person name="Copeland A."/>
            <person name="Cheng J.F."/>
            <person name="Detter C."/>
            <person name="Goodwin L.A."/>
            <person name="Han C.S."/>
            <person name="Hauser L.J."/>
            <person name="Land M.L."/>
            <person name="Lapidus A."/>
            <person name="Lucas S."/>
            <person name="Meincke L."/>
            <person name="Pitluck S."/>
            <person name="Tapia R."/>
            <person name="Teshima H."/>
            <person name="Woyke T."/>
            <person name="Fox B.G."/>
            <person name="Angert E.R."/>
            <person name="Currie C.R."/>
        </authorList>
    </citation>
    <scope>NUCLEOTIDE SEQUENCE [LARGE SCALE GENOMIC DNA]</scope>
    <source>
        <strain evidence="3">ATCC 49066 / DSM 5427 / NCIMB 11756 / RHM5</strain>
    </source>
</reference>
<protein>
    <submittedName>
        <fullName evidence="2">Coproporphyrinogen dehydrogenase</fullName>
        <ecNumber evidence="2">1.3.99.22</ecNumber>
    </submittedName>
</protein>
<accession>F2JHK8</accession>
<dbReference type="RefSeq" id="WP_013657540.1">
    <property type="nucleotide sequence ID" value="NC_015275.1"/>
</dbReference>
<dbReference type="SUPFAM" id="SSF102114">
    <property type="entry name" value="Radical SAM enzymes"/>
    <property type="match status" value="1"/>
</dbReference>
<organism evidence="2 3">
    <name type="scientific">Cellulosilyticum lentocellum (strain ATCC 49066 / DSM 5427 / NCIMB 11756 / RHM5)</name>
    <name type="common">Clostridium lentocellum</name>
    <dbReference type="NCBI Taxonomy" id="642492"/>
    <lineage>
        <taxon>Bacteria</taxon>
        <taxon>Bacillati</taxon>
        <taxon>Bacillota</taxon>
        <taxon>Clostridia</taxon>
        <taxon>Lachnospirales</taxon>
        <taxon>Cellulosilyticaceae</taxon>
        <taxon>Cellulosilyticum</taxon>
    </lineage>
</organism>
<dbReference type="InterPro" id="IPR023404">
    <property type="entry name" value="rSAM_horseshoe"/>
</dbReference>
<evidence type="ECO:0000259" key="1">
    <source>
        <dbReference type="PROSITE" id="PS51918"/>
    </source>
</evidence>